<proteinExistence type="predicted"/>
<feature type="compositionally biased region" description="Basic and acidic residues" evidence="1">
    <location>
        <begin position="622"/>
        <end position="646"/>
    </location>
</feature>
<protein>
    <submittedName>
        <fullName evidence="2">Uncharacterized protein</fullName>
    </submittedName>
</protein>
<feature type="region of interest" description="Disordered" evidence="1">
    <location>
        <begin position="622"/>
        <end position="688"/>
    </location>
</feature>
<gene>
    <name evidence="2" type="ORF">MVEN_00051900</name>
</gene>
<feature type="compositionally biased region" description="Pro residues" evidence="1">
    <location>
        <begin position="7"/>
        <end position="19"/>
    </location>
</feature>
<organism evidence="2 3">
    <name type="scientific">Mycena venus</name>
    <dbReference type="NCBI Taxonomy" id="2733690"/>
    <lineage>
        <taxon>Eukaryota</taxon>
        <taxon>Fungi</taxon>
        <taxon>Dikarya</taxon>
        <taxon>Basidiomycota</taxon>
        <taxon>Agaricomycotina</taxon>
        <taxon>Agaricomycetes</taxon>
        <taxon>Agaricomycetidae</taxon>
        <taxon>Agaricales</taxon>
        <taxon>Marasmiineae</taxon>
        <taxon>Mycenaceae</taxon>
        <taxon>Mycena</taxon>
    </lineage>
</organism>
<evidence type="ECO:0000256" key="1">
    <source>
        <dbReference type="SAM" id="MobiDB-lite"/>
    </source>
</evidence>
<dbReference type="OrthoDB" id="3013966at2759"/>
<feature type="region of interest" description="Disordered" evidence="1">
    <location>
        <begin position="1"/>
        <end position="25"/>
    </location>
</feature>
<feature type="compositionally biased region" description="Basic residues" evidence="1">
    <location>
        <begin position="667"/>
        <end position="688"/>
    </location>
</feature>
<evidence type="ECO:0000313" key="2">
    <source>
        <dbReference type="EMBL" id="KAF7371940.1"/>
    </source>
</evidence>
<feature type="region of interest" description="Disordered" evidence="1">
    <location>
        <begin position="298"/>
        <end position="326"/>
    </location>
</feature>
<dbReference type="AlphaFoldDB" id="A0A8H6Z3J3"/>
<sequence length="688" mass="74732">MAGAWTPPAPSTAPNPPTQRDPFTPGYTYGDIPSLLLPEFIDSSTSGATAPYSNAMPSRRAPAFVLHDPDLETDLVQWFQVLMSSTPDGNPATPVNSIIRHRQTPAACLHCWDAILTHAMTPCRNEGWVEAYATNIISLISCLIQGIWPTTRVAEWPVSSEYSQQGDRHIVTASVHPYHTPQGPRRALAARLAIAGEWKTATVLDHHLSTMLTDHTLPRGEARDGDGILKKLGLHIESTYSQCQQRNQELTAVAHMMPLVNVQYGIVFTGRTCLACRPLPGHPSRRLGHLRAVVLDGTDGEGPGGPPGGLYPSDSTRGSGVIGHGYPSTSGQYGRGYSLQQMQQVLLNYVLSSGPGRSLSHVATSHQNLVARRNPTSRSLPIFDLEATESVAYFPLVDLNATTNSKPARLTLEPFSKQTGSVASVSHGKLAALHSCVVLKTYPVKGYTIVIRELDVNAALTRLAIIVPALYTVSNNESQSSAGLLEGDGNLPSRNITSRRGSGNLLMKLLHSVINEIHAADIEDSPKDVLLAVQHELGEPLNLNGDLMEDPKDESVAACLLDGDEALDAMFNAISSRSTRSGATTPFFDKEWRLPNLSARPAVPLPSYRSHPVMVNGALKHKENEKIDAEQPAKKARLDPMKERKGAGITVSKRKGDDEIDDEKPAKRARIHERKARPTTRRTRAGNR</sequence>
<reference evidence="2" key="1">
    <citation type="submission" date="2020-05" db="EMBL/GenBank/DDBJ databases">
        <title>Mycena genomes resolve the evolution of fungal bioluminescence.</title>
        <authorList>
            <person name="Tsai I.J."/>
        </authorList>
    </citation>
    <scope>NUCLEOTIDE SEQUENCE</scope>
    <source>
        <strain evidence="2">CCC161011</strain>
    </source>
</reference>
<keyword evidence="3" id="KW-1185">Reference proteome</keyword>
<dbReference type="Proteomes" id="UP000620124">
    <property type="component" value="Unassembled WGS sequence"/>
</dbReference>
<dbReference type="EMBL" id="JACAZI010000001">
    <property type="protein sequence ID" value="KAF7371940.1"/>
    <property type="molecule type" value="Genomic_DNA"/>
</dbReference>
<name>A0A8H6Z3J3_9AGAR</name>
<accession>A0A8H6Z3J3</accession>
<comment type="caution">
    <text evidence="2">The sequence shown here is derived from an EMBL/GenBank/DDBJ whole genome shotgun (WGS) entry which is preliminary data.</text>
</comment>
<evidence type="ECO:0000313" key="3">
    <source>
        <dbReference type="Proteomes" id="UP000620124"/>
    </source>
</evidence>